<evidence type="ECO:0000313" key="2">
    <source>
        <dbReference type="EMBL" id="MBC6109017.1"/>
    </source>
</evidence>
<name>A0ABR7KLS6_9SPHI</name>
<dbReference type="SUPFAM" id="SSF51182">
    <property type="entry name" value="RmlC-like cupins"/>
    <property type="match status" value="1"/>
</dbReference>
<proteinExistence type="predicted"/>
<dbReference type="InterPro" id="IPR041602">
    <property type="entry name" value="Quercetinase_C"/>
</dbReference>
<dbReference type="Pfam" id="PF17954">
    <property type="entry name" value="Pirin_C_2"/>
    <property type="match status" value="1"/>
</dbReference>
<keyword evidence="3" id="KW-1185">Reference proteome</keyword>
<comment type="caution">
    <text evidence="2">The sequence shown here is derived from an EMBL/GenBank/DDBJ whole genome shotgun (WGS) entry which is preliminary data.</text>
</comment>
<dbReference type="RefSeq" id="WP_187069502.1">
    <property type="nucleotide sequence ID" value="NZ_JACRYL010000001.1"/>
</dbReference>
<dbReference type="PANTHER" id="PTHR43212:SF3">
    <property type="entry name" value="QUERCETIN 2,3-DIOXYGENASE"/>
    <property type="match status" value="1"/>
</dbReference>
<protein>
    <recommendedName>
        <fullName evidence="1">Quercetin 2,3-dioxygenase C-terminal cupin domain-containing protein</fullName>
    </recommendedName>
</protein>
<dbReference type="EMBL" id="JACRYL010000001">
    <property type="protein sequence ID" value="MBC6109017.1"/>
    <property type="molecule type" value="Genomic_DNA"/>
</dbReference>
<dbReference type="InterPro" id="IPR011051">
    <property type="entry name" value="RmlC_Cupin_sf"/>
</dbReference>
<dbReference type="InterPro" id="IPR012093">
    <property type="entry name" value="Pirin"/>
</dbReference>
<organism evidence="2 3">
    <name type="scientific">Pedobacter fastidiosus</name>
    <dbReference type="NCBI Taxonomy" id="2765361"/>
    <lineage>
        <taxon>Bacteria</taxon>
        <taxon>Pseudomonadati</taxon>
        <taxon>Bacteroidota</taxon>
        <taxon>Sphingobacteriia</taxon>
        <taxon>Sphingobacteriales</taxon>
        <taxon>Sphingobacteriaceae</taxon>
        <taxon>Pedobacter</taxon>
    </lineage>
</organism>
<gene>
    <name evidence="2" type="ORF">H7U22_01155</name>
</gene>
<dbReference type="PANTHER" id="PTHR43212">
    <property type="entry name" value="QUERCETIN 2,3-DIOXYGENASE"/>
    <property type="match status" value="1"/>
</dbReference>
<feature type="domain" description="Quercetin 2,3-dioxygenase C-terminal cupin" evidence="1">
    <location>
        <begin position="159"/>
        <end position="228"/>
    </location>
</feature>
<evidence type="ECO:0000259" key="1">
    <source>
        <dbReference type="Pfam" id="PF17954"/>
    </source>
</evidence>
<dbReference type="Gene3D" id="2.60.120.10">
    <property type="entry name" value="Jelly Rolls"/>
    <property type="match status" value="2"/>
</dbReference>
<sequence>MELSPGKIYLADQRGLAETTILRSYSTFNFKKYYNEHKEPFGDLFLCNDDFVAGGKLTFFLSKDDSVHLFMPITGGIDIVYNGREYALETGQVQVLNLGKGEVLEISNPYPTDVINYLQIGIKTDIFLMRASEMLFNFNFENNQNQLIKIISNPKLPFKLSAGIFAGREEAIYSIKNSNNKFYCFIIDGAFEIEGRLMHARDGLALWNLEQVELEALSNNAIVLILELTSDLDS</sequence>
<accession>A0ABR7KLS6</accession>
<dbReference type="Proteomes" id="UP000652755">
    <property type="component" value="Unassembled WGS sequence"/>
</dbReference>
<reference evidence="2 3" key="1">
    <citation type="submission" date="2020-08" db="EMBL/GenBank/DDBJ databases">
        <authorList>
            <person name="Sun Q."/>
            <person name="Inoue M."/>
        </authorList>
    </citation>
    <scope>NUCLEOTIDE SEQUENCE [LARGE SCALE GENOMIC DNA]</scope>
    <source>
        <strain evidence="2 3">CCM 8938</strain>
    </source>
</reference>
<dbReference type="InterPro" id="IPR014710">
    <property type="entry name" value="RmlC-like_jellyroll"/>
</dbReference>
<evidence type="ECO:0000313" key="3">
    <source>
        <dbReference type="Proteomes" id="UP000652755"/>
    </source>
</evidence>